<dbReference type="AlphaFoldDB" id="A0A7J3JRG5"/>
<comment type="function">
    <text evidence="2">Hydrolyzes RNA 2',3'-cyclic phosphodiester to an RNA 2'-phosphomonoester.</text>
</comment>
<comment type="similarity">
    <text evidence="2">Belongs to the 2H phosphoesterase superfamily. ThpR family.</text>
</comment>
<feature type="domain" description="Phosphoesterase HXTX" evidence="3">
    <location>
        <begin position="21"/>
        <end position="96"/>
    </location>
</feature>
<accession>A0A7J3JRG5</accession>
<evidence type="ECO:0000313" key="4">
    <source>
        <dbReference type="EMBL" id="HGQ18678.1"/>
    </source>
</evidence>
<feature type="active site" description="Proton donor" evidence="2">
    <location>
        <position position="45"/>
    </location>
</feature>
<organism evidence="4">
    <name type="scientific">Ignisphaera aggregans</name>
    <dbReference type="NCBI Taxonomy" id="334771"/>
    <lineage>
        <taxon>Archaea</taxon>
        <taxon>Thermoproteota</taxon>
        <taxon>Thermoprotei</taxon>
        <taxon>Desulfurococcales</taxon>
        <taxon>Desulfurococcaceae</taxon>
        <taxon>Ignisphaera</taxon>
    </lineage>
</organism>
<feature type="short sequence motif" description="HXTX 2" evidence="2">
    <location>
        <begin position="135"/>
        <end position="138"/>
    </location>
</feature>
<evidence type="ECO:0000256" key="2">
    <source>
        <dbReference type="HAMAP-Rule" id="MF_01940"/>
    </source>
</evidence>
<reference evidence="4" key="1">
    <citation type="journal article" date="2020" name="mSystems">
        <title>Genome- and Community-Level Interaction Insights into Carbon Utilization and Element Cycling Functions of Hydrothermarchaeota in Hydrothermal Sediment.</title>
        <authorList>
            <person name="Zhou Z."/>
            <person name="Liu Y."/>
            <person name="Xu W."/>
            <person name="Pan J."/>
            <person name="Luo Z.H."/>
            <person name="Li M."/>
        </authorList>
    </citation>
    <scope>NUCLEOTIDE SEQUENCE [LARGE SCALE GENOMIC DNA]</scope>
    <source>
        <strain evidence="4">SpSt-657</strain>
    </source>
</reference>
<dbReference type="HAMAP" id="MF_01940">
    <property type="entry name" value="RNA_CPDase"/>
    <property type="match status" value="1"/>
</dbReference>
<dbReference type="Gene3D" id="3.90.1140.10">
    <property type="entry name" value="Cyclic phosphodiesterase"/>
    <property type="match status" value="1"/>
</dbReference>
<dbReference type="GO" id="GO:0004113">
    <property type="term" value="F:2',3'-cyclic-nucleotide 3'-phosphodiesterase activity"/>
    <property type="evidence" value="ECO:0007669"/>
    <property type="project" value="InterPro"/>
</dbReference>
<dbReference type="PANTHER" id="PTHR35561">
    <property type="entry name" value="RNA 2',3'-CYCLIC PHOSPHODIESTERASE"/>
    <property type="match status" value="1"/>
</dbReference>
<dbReference type="PANTHER" id="PTHR35561:SF1">
    <property type="entry name" value="RNA 2',3'-CYCLIC PHOSPHODIESTERASE"/>
    <property type="match status" value="1"/>
</dbReference>
<dbReference type="SUPFAM" id="SSF55144">
    <property type="entry name" value="LigT-like"/>
    <property type="match status" value="1"/>
</dbReference>
<gene>
    <name evidence="4" type="primary">thpR</name>
    <name evidence="4" type="ORF">ENU30_06895</name>
</gene>
<dbReference type="InterPro" id="IPR009097">
    <property type="entry name" value="Cyclic_Pdiesterase"/>
</dbReference>
<protein>
    <recommendedName>
        <fullName evidence="2">RNA 2',3'-cyclic phosphodiesterase</fullName>
        <shortName evidence="2">RNA 2',3'-CPDase</shortName>
        <ecNumber evidence="2">3.1.4.58</ecNumber>
    </recommendedName>
</protein>
<dbReference type="EMBL" id="DTBZ01000130">
    <property type="protein sequence ID" value="HGQ18678.1"/>
    <property type="molecule type" value="Genomic_DNA"/>
</dbReference>
<sequence>MVMSMRAFIAVEIEDKDTLINIIRIRDALVNLGLDIKPVEDENLHITMRFLGEISSHTIEGIKKILSSIPSIIKSFSITVKGIGAFPSISRPRVIWVGIVDGADKLTLIRNYIDREIARMKLNEVHRDQHDFSPHITLARIKSFKNIEKFKEFYNGYQDYLFGTSPVSLIKLKQSILTPQGPIYKDIYYIRI</sequence>
<dbReference type="GO" id="GO:0008664">
    <property type="term" value="F:RNA 2',3'-cyclic 3'-phosphodiesterase activity"/>
    <property type="evidence" value="ECO:0007669"/>
    <property type="project" value="UniProtKB-EC"/>
</dbReference>
<dbReference type="InterPro" id="IPR004175">
    <property type="entry name" value="RNA_CPDase"/>
</dbReference>
<comment type="caution">
    <text evidence="4">The sequence shown here is derived from an EMBL/GenBank/DDBJ whole genome shotgun (WGS) entry which is preliminary data.</text>
</comment>
<name>A0A7J3JRG5_9CREN</name>
<feature type="domain" description="Phosphoesterase HXTX" evidence="3">
    <location>
        <begin position="102"/>
        <end position="184"/>
    </location>
</feature>
<proteinExistence type="inferred from homology"/>
<keyword evidence="1 2" id="KW-0378">Hydrolase</keyword>
<dbReference type="Pfam" id="PF02834">
    <property type="entry name" value="LigT_PEase"/>
    <property type="match status" value="2"/>
</dbReference>
<dbReference type="InterPro" id="IPR014051">
    <property type="entry name" value="Phosphoesterase_HXTX"/>
</dbReference>
<evidence type="ECO:0000259" key="3">
    <source>
        <dbReference type="Pfam" id="PF02834"/>
    </source>
</evidence>
<feature type="active site" description="Proton acceptor" evidence="2">
    <location>
        <position position="135"/>
    </location>
</feature>
<feature type="short sequence motif" description="HXTX 1" evidence="2">
    <location>
        <begin position="45"/>
        <end position="48"/>
    </location>
</feature>
<comment type="catalytic activity">
    <reaction evidence="2">
        <text>a 3'-end 2',3'-cyclophospho-ribonucleotide-RNA + H2O = a 3'-end 2'-phospho-ribonucleotide-RNA + H(+)</text>
        <dbReference type="Rhea" id="RHEA:11828"/>
        <dbReference type="Rhea" id="RHEA-COMP:10464"/>
        <dbReference type="Rhea" id="RHEA-COMP:17353"/>
        <dbReference type="ChEBI" id="CHEBI:15377"/>
        <dbReference type="ChEBI" id="CHEBI:15378"/>
        <dbReference type="ChEBI" id="CHEBI:83064"/>
        <dbReference type="ChEBI" id="CHEBI:173113"/>
        <dbReference type="EC" id="3.1.4.58"/>
    </reaction>
</comment>
<dbReference type="EC" id="3.1.4.58" evidence="2"/>
<evidence type="ECO:0000256" key="1">
    <source>
        <dbReference type="ARBA" id="ARBA00022801"/>
    </source>
</evidence>
<dbReference type="NCBIfam" id="TIGR02258">
    <property type="entry name" value="2_5_ligase"/>
    <property type="match status" value="1"/>
</dbReference>